<sequence>AAFSGRSRDGTSVLIDIFNKCEYNPNCTLLQKQACWFMHLISKLFMAEKAALMEKAAAVKRRNTDWRRKH</sequence>
<gene>
    <name evidence="1" type="primary">Sp-PppL_168</name>
</gene>
<dbReference type="AlphaFoldDB" id="A0A1A8F747"/>
<reference evidence="1" key="2">
    <citation type="submission" date="2016-06" db="EMBL/GenBank/DDBJ databases">
        <title>The genome of a short-lived fish provides insights into sex chromosome evolution and the genetic control of aging.</title>
        <authorList>
            <person name="Reichwald K."/>
            <person name="Felder M."/>
            <person name="Petzold A."/>
            <person name="Koch P."/>
            <person name="Groth M."/>
            <person name="Platzer M."/>
        </authorList>
    </citation>
    <scope>NUCLEOTIDE SEQUENCE</scope>
    <source>
        <tissue evidence="1">Brain</tissue>
    </source>
</reference>
<name>A0A1A8F747_9TELE</name>
<reference evidence="1" key="1">
    <citation type="submission" date="2016-05" db="EMBL/GenBank/DDBJ databases">
        <authorList>
            <person name="Lavstsen T."/>
            <person name="Jespersen J.S."/>
        </authorList>
    </citation>
    <scope>NUCLEOTIDE SEQUENCE</scope>
    <source>
        <tissue evidence="1">Brain</tissue>
    </source>
</reference>
<accession>A0A1A8F747</accession>
<feature type="non-terminal residue" evidence="1">
    <location>
        <position position="70"/>
    </location>
</feature>
<organism evidence="1">
    <name type="scientific">Nothobranchius korthausae</name>
    <dbReference type="NCBI Taxonomy" id="1143690"/>
    <lineage>
        <taxon>Eukaryota</taxon>
        <taxon>Metazoa</taxon>
        <taxon>Chordata</taxon>
        <taxon>Craniata</taxon>
        <taxon>Vertebrata</taxon>
        <taxon>Euteleostomi</taxon>
        <taxon>Actinopterygii</taxon>
        <taxon>Neopterygii</taxon>
        <taxon>Teleostei</taxon>
        <taxon>Neoteleostei</taxon>
        <taxon>Acanthomorphata</taxon>
        <taxon>Ovalentaria</taxon>
        <taxon>Atherinomorphae</taxon>
        <taxon>Cyprinodontiformes</taxon>
        <taxon>Nothobranchiidae</taxon>
        <taxon>Nothobranchius</taxon>
    </lineage>
</organism>
<proteinExistence type="predicted"/>
<protein>
    <submittedName>
        <fullName evidence="1">Uncharacterized protein</fullName>
    </submittedName>
</protein>
<dbReference type="EMBL" id="HAEB01008111">
    <property type="protein sequence ID" value="SBQ54638.1"/>
    <property type="molecule type" value="Transcribed_RNA"/>
</dbReference>
<evidence type="ECO:0000313" key="1">
    <source>
        <dbReference type="EMBL" id="SBQ54638.1"/>
    </source>
</evidence>
<feature type="non-terminal residue" evidence="1">
    <location>
        <position position="1"/>
    </location>
</feature>